<evidence type="ECO:0000313" key="6">
    <source>
        <dbReference type="Proteomes" id="UP000248134"/>
    </source>
</evidence>
<dbReference type="GO" id="GO:0005829">
    <property type="term" value="C:cytosol"/>
    <property type="evidence" value="ECO:0007669"/>
    <property type="project" value="TreeGrafter"/>
</dbReference>
<dbReference type="InterPro" id="IPR019888">
    <property type="entry name" value="Tscrpt_reg_AsnC-like"/>
</dbReference>
<dbReference type="Gene3D" id="3.30.70.920">
    <property type="match status" value="1"/>
</dbReference>
<dbReference type="GO" id="GO:0006355">
    <property type="term" value="P:regulation of DNA-templated transcription"/>
    <property type="evidence" value="ECO:0007669"/>
    <property type="project" value="UniProtKB-ARBA"/>
</dbReference>
<keyword evidence="2" id="KW-0238">DNA-binding</keyword>
<protein>
    <submittedName>
        <fullName evidence="5">Lrp/AsnC family transcriptional regulator</fullName>
    </submittedName>
</protein>
<dbReference type="InterPro" id="IPR019887">
    <property type="entry name" value="Tscrpt_reg_AsnC/Lrp_C"/>
</dbReference>
<dbReference type="EMBL" id="QKQS01000023">
    <property type="protein sequence ID" value="PZA10994.1"/>
    <property type="molecule type" value="Genomic_DNA"/>
</dbReference>
<dbReference type="AlphaFoldDB" id="A0A323UEG4"/>
<reference evidence="5 6" key="1">
    <citation type="submission" date="2018-06" db="EMBL/GenBank/DDBJ databases">
        <title>Draft Whole-Genome Sequence of the purple photosynthetic bacterium Rhodospeudomonas palustris XCP.</title>
        <authorList>
            <person name="Rayyan A."/>
            <person name="Meyer T.E."/>
            <person name="Kyndt J.A."/>
        </authorList>
    </citation>
    <scope>NUCLEOTIDE SEQUENCE [LARGE SCALE GENOMIC DNA]</scope>
    <source>
        <strain evidence="5 6">XCP</strain>
    </source>
</reference>
<dbReference type="OrthoDB" id="7847328at2"/>
<keyword evidence="1" id="KW-0805">Transcription regulation</keyword>
<organism evidence="5 6">
    <name type="scientific">Rhodopseudomonas palustris</name>
    <dbReference type="NCBI Taxonomy" id="1076"/>
    <lineage>
        <taxon>Bacteria</taxon>
        <taxon>Pseudomonadati</taxon>
        <taxon>Pseudomonadota</taxon>
        <taxon>Alphaproteobacteria</taxon>
        <taxon>Hyphomicrobiales</taxon>
        <taxon>Nitrobacteraceae</taxon>
        <taxon>Rhodopseudomonas</taxon>
    </lineage>
</organism>
<comment type="caution">
    <text evidence="5">The sequence shown here is derived from an EMBL/GenBank/DDBJ whole genome shotgun (WGS) entry which is preliminary data.</text>
</comment>
<dbReference type="Pfam" id="PF01037">
    <property type="entry name" value="AsnC_trans_reg"/>
    <property type="match status" value="1"/>
</dbReference>
<dbReference type="GO" id="GO:0043565">
    <property type="term" value="F:sequence-specific DNA binding"/>
    <property type="evidence" value="ECO:0007669"/>
    <property type="project" value="InterPro"/>
</dbReference>
<dbReference type="PROSITE" id="PS50956">
    <property type="entry name" value="HTH_ASNC_2"/>
    <property type="match status" value="1"/>
</dbReference>
<evidence type="ECO:0000256" key="2">
    <source>
        <dbReference type="ARBA" id="ARBA00023125"/>
    </source>
</evidence>
<dbReference type="GO" id="GO:0043200">
    <property type="term" value="P:response to amino acid"/>
    <property type="evidence" value="ECO:0007669"/>
    <property type="project" value="TreeGrafter"/>
</dbReference>
<dbReference type="InterPro" id="IPR011008">
    <property type="entry name" value="Dimeric_a/b-barrel"/>
</dbReference>
<name>A0A323UEG4_RHOPL</name>
<dbReference type="PRINTS" id="PR00033">
    <property type="entry name" value="HTHASNC"/>
</dbReference>
<dbReference type="Gene3D" id="1.10.10.10">
    <property type="entry name" value="Winged helix-like DNA-binding domain superfamily/Winged helix DNA-binding domain"/>
    <property type="match status" value="1"/>
</dbReference>
<dbReference type="SUPFAM" id="SSF46785">
    <property type="entry name" value="Winged helix' DNA-binding domain"/>
    <property type="match status" value="1"/>
</dbReference>
<dbReference type="PANTHER" id="PTHR30154">
    <property type="entry name" value="LEUCINE-RESPONSIVE REGULATORY PROTEIN"/>
    <property type="match status" value="1"/>
</dbReference>
<dbReference type="Proteomes" id="UP000248134">
    <property type="component" value="Unassembled WGS sequence"/>
</dbReference>
<evidence type="ECO:0000256" key="3">
    <source>
        <dbReference type="ARBA" id="ARBA00023163"/>
    </source>
</evidence>
<feature type="domain" description="HTH asnC-type" evidence="4">
    <location>
        <begin position="9"/>
        <end position="70"/>
    </location>
</feature>
<accession>A0A323UEG4</accession>
<dbReference type="RefSeq" id="WP_110787085.1">
    <property type="nucleotide sequence ID" value="NZ_QKQS01000023.1"/>
</dbReference>
<sequence length="164" mass="17539">MQNSAKIALDAIDLKILAELQADARIPNIVLAEKVGLSPSPCSRRVKLLEQAGVLASYRALVDRAAVGLAVTAFAFIRVERHSRDNAESFIAAVQTMPEVVACHLVSGDSDFLLEVVVPDIASYEASVLRGLLALPTVRDIRTSFAMRSYKLSGPLPLPAVSNG</sequence>
<dbReference type="CDD" id="cd00090">
    <property type="entry name" value="HTH_ARSR"/>
    <property type="match status" value="1"/>
</dbReference>
<keyword evidence="3" id="KW-0804">Transcription</keyword>
<dbReference type="InterPro" id="IPR000485">
    <property type="entry name" value="AsnC-type_HTH_dom"/>
</dbReference>
<evidence type="ECO:0000256" key="1">
    <source>
        <dbReference type="ARBA" id="ARBA00023015"/>
    </source>
</evidence>
<dbReference type="SMART" id="SM00344">
    <property type="entry name" value="HTH_ASNC"/>
    <property type="match status" value="1"/>
</dbReference>
<dbReference type="InterPro" id="IPR036390">
    <property type="entry name" value="WH_DNA-bd_sf"/>
</dbReference>
<dbReference type="InterPro" id="IPR036388">
    <property type="entry name" value="WH-like_DNA-bd_sf"/>
</dbReference>
<dbReference type="InterPro" id="IPR011991">
    <property type="entry name" value="ArsR-like_HTH"/>
</dbReference>
<dbReference type="SUPFAM" id="SSF54909">
    <property type="entry name" value="Dimeric alpha+beta barrel"/>
    <property type="match status" value="1"/>
</dbReference>
<gene>
    <name evidence="5" type="ORF">DNX69_16825</name>
</gene>
<proteinExistence type="predicted"/>
<evidence type="ECO:0000259" key="4">
    <source>
        <dbReference type="PROSITE" id="PS50956"/>
    </source>
</evidence>
<evidence type="ECO:0000313" key="5">
    <source>
        <dbReference type="EMBL" id="PZA10994.1"/>
    </source>
</evidence>
<dbReference type="Pfam" id="PF13412">
    <property type="entry name" value="HTH_24"/>
    <property type="match status" value="1"/>
</dbReference>
<dbReference type="PANTHER" id="PTHR30154:SF34">
    <property type="entry name" value="TRANSCRIPTIONAL REGULATOR AZLB"/>
    <property type="match status" value="1"/>
</dbReference>